<dbReference type="OrthoDB" id="2109241at2759"/>
<dbReference type="EMBL" id="BEZZ01000007">
    <property type="protein sequence ID" value="GCC22166.1"/>
    <property type="molecule type" value="Genomic_DNA"/>
</dbReference>
<sequence>MNMKLLFRMKDPNENLENLFEPRGTYYACKIERNQLDNSFKSIVPLDSSANTELIGTVTMDRLMEMKRRETLMTQCVTLEHPKQKRITSRRMSLTPVIISFINLSYCFAFSFSFPENVKLCWNVVQQEILKQVAILYL</sequence>
<evidence type="ECO:0000256" key="1">
    <source>
        <dbReference type="SAM" id="Phobius"/>
    </source>
</evidence>
<keyword evidence="1" id="KW-0812">Transmembrane</keyword>
<accession>A0A401RVL9</accession>
<evidence type="ECO:0000313" key="3">
    <source>
        <dbReference type="Proteomes" id="UP000287033"/>
    </source>
</evidence>
<comment type="caution">
    <text evidence="2">The sequence shown here is derived from an EMBL/GenBank/DDBJ whole genome shotgun (WGS) entry which is preliminary data.</text>
</comment>
<evidence type="ECO:0000313" key="2">
    <source>
        <dbReference type="EMBL" id="GCC22166.1"/>
    </source>
</evidence>
<protein>
    <submittedName>
        <fullName evidence="2">Uncharacterized protein</fullName>
    </submittedName>
</protein>
<dbReference type="OMA" id="YYACKIE"/>
<dbReference type="AlphaFoldDB" id="A0A401RVL9"/>
<gene>
    <name evidence="2" type="ORF">chiPu_0000551</name>
</gene>
<proteinExistence type="predicted"/>
<keyword evidence="3" id="KW-1185">Reference proteome</keyword>
<name>A0A401RVL9_CHIPU</name>
<reference evidence="2 3" key="1">
    <citation type="journal article" date="2018" name="Nat. Ecol. Evol.">
        <title>Shark genomes provide insights into elasmobranch evolution and the origin of vertebrates.</title>
        <authorList>
            <person name="Hara Y"/>
            <person name="Yamaguchi K"/>
            <person name="Onimaru K"/>
            <person name="Kadota M"/>
            <person name="Koyanagi M"/>
            <person name="Keeley SD"/>
            <person name="Tatsumi K"/>
            <person name="Tanaka K"/>
            <person name="Motone F"/>
            <person name="Kageyama Y"/>
            <person name="Nozu R"/>
            <person name="Adachi N"/>
            <person name="Nishimura O"/>
            <person name="Nakagawa R"/>
            <person name="Tanegashima C"/>
            <person name="Kiyatake I"/>
            <person name="Matsumoto R"/>
            <person name="Murakumo K"/>
            <person name="Nishida K"/>
            <person name="Terakita A"/>
            <person name="Kuratani S"/>
            <person name="Sato K"/>
            <person name="Hyodo S Kuraku.S."/>
        </authorList>
    </citation>
    <scope>NUCLEOTIDE SEQUENCE [LARGE SCALE GENOMIC DNA]</scope>
</reference>
<keyword evidence="1" id="KW-1133">Transmembrane helix</keyword>
<keyword evidence="1" id="KW-0472">Membrane</keyword>
<organism evidence="2 3">
    <name type="scientific">Chiloscyllium punctatum</name>
    <name type="common">Brownbanded bambooshark</name>
    <name type="synonym">Hemiscyllium punctatum</name>
    <dbReference type="NCBI Taxonomy" id="137246"/>
    <lineage>
        <taxon>Eukaryota</taxon>
        <taxon>Metazoa</taxon>
        <taxon>Chordata</taxon>
        <taxon>Craniata</taxon>
        <taxon>Vertebrata</taxon>
        <taxon>Chondrichthyes</taxon>
        <taxon>Elasmobranchii</taxon>
        <taxon>Galeomorphii</taxon>
        <taxon>Galeoidea</taxon>
        <taxon>Orectolobiformes</taxon>
        <taxon>Hemiscylliidae</taxon>
        <taxon>Chiloscyllium</taxon>
    </lineage>
</organism>
<dbReference type="Proteomes" id="UP000287033">
    <property type="component" value="Unassembled WGS sequence"/>
</dbReference>
<feature type="transmembrane region" description="Helical" evidence="1">
    <location>
        <begin position="93"/>
        <end position="114"/>
    </location>
</feature>